<evidence type="ECO:0000313" key="7">
    <source>
        <dbReference type="Proteomes" id="UP000494165"/>
    </source>
</evidence>
<organism evidence="6 7">
    <name type="scientific">Cloeon dipterum</name>
    <dbReference type="NCBI Taxonomy" id="197152"/>
    <lineage>
        <taxon>Eukaryota</taxon>
        <taxon>Metazoa</taxon>
        <taxon>Ecdysozoa</taxon>
        <taxon>Arthropoda</taxon>
        <taxon>Hexapoda</taxon>
        <taxon>Insecta</taxon>
        <taxon>Pterygota</taxon>
        <taxon>Palaeoptera</taxon>
        <taxon>Ephemeroptera</taxon>
        <taxon>Pisciforma</taxon>
        <taxon>Baetidae</taxon>
        <taxon>Cloeon</taxon>
    </lineage>
</organism>
<evidence type="ECO:0000256" key="4">
    <source>
        <dbReference type="SAM" id="Coils"/>
    </source>
</evidence>
<reference evidence="6 7" key="1">
    <citation type="submission" date="2020-04" db="EMBL/GenBank/DDBJ databases">
        <authorList>
            <person name="Alioto T."/>
            <person name="Alioto T."/>
            <person name="Gomez Garrido J."/>
        </authorList>
    </citation>
    <scope>NUCLEOTIDE SEQUENCE [LARGE SCALE GENOMIC DNA]</scope>
</reference>
<evidence type="ECO:0000256" key="3">
    <source>
        <dbReference type="ARBA" id="ARBA00023212"/>
    </source>
</evidence>
<sequence length="392" mass="45507">MESGMKRYRGYVKRTAASNEFRKDCERTNEYFKFWNLQTSKQKDWTCPEFYQSRKSKQLQTEHNIQKAGALNIRRQKLSNMLYEENLALNEELQKKYGLNDLTEQQLKQKFDDLVAQKKKANKEEAEKMIQGERAEPLGVGDCEKDSMKLDELKKVIAEEDAARNKEMMQTVINFDEAAAMLRDNENMTTSLLSQEAILLKMEQELFSIEEEKLSKLKKADDSSSVNQKKMRHIVLHLKQRGAQVLVEIQEEKSLIGKVQKACEQATLSDDKMKRAYDEVNNLIKLLDDQAEKEKRVANYSANIFHEEANKELEACELRWGKEKSERNCKISQILADLQSHARMKRETVSLELQRLEADRKTLNDLLKKRGATSADMPKTQSTPDTPMNIPK</sequence>
<dbReference type="GO" id="GO:0045095">
    <property type="term" value="C:keratin filament"/>
    <property type="evidence" value="ECO:0007669"/>
    <property type="project" value="TreeGrafter"/>
</dbReference>
<keyword evidence="4" id="KW-0175">Coiled coil</keyword>
<keyword evidence="3" id="KW-0206">Cytoskeleton</keyword>
<dbReference type="AlphaFoldDB" id="A0A8S1BX15"/>
<feature type="region of interest" description="Disordered" evidence="5">
    <location>
        <begin position="364"/>
        <end position="392"/>
    </location>
</feature>
<keyword evidence="2" id="KW-0963">Cytoplasm</keyword>
<evidence type="ECO:0000256" key="1">
    <source>
        <dbReference type="ARBA" id="ARBA00004245"/>
    </source>
</evidence>
<dbReference type="GO" id="GO:0006915">
    <property type="term" value="P:apoptotic process"/>
    <property type="evidence" value="ECO:0007669"/>
    <property type="project" value="TreeGrafter"/>
</dbReference>
<feature type="coiled-coil region" evidence="4">
    <location>
        <begin position="104"/>
        <end position="136"/>
    </location>
</feature>
<dbReference type="EMBL" id="CADEPI010000011">
    <property type="protein sequence ID" value="CAB3363148.1"/>
    <property type="molecule type" value="Genomic_DNA"/>
</dbReference>
<dbReference type="PANTHER" id="PTHR31183:SF2">
    <property type="entry name" value="TRICHOPLEIN KERATIN FILAMENT-BINDING PROTEIN"/>
    <property type="match status" value="1"/>
</dbReference>
<dbReference type="PANTHER" id="PTHR31183">
    <property type="entry name" value="TRICHOPLEIN KERATIN FILAMENT-BINDING PROTEIN FAMILY MEMBER"/>
    <property type="match status" value="1"/>
</dbReference>
<gene>
    <name evidence="6" type="ORF">CLODIP_2_CD14842</name>
</gene>
<name>A0A8S1BX15_9INSE</name>
<keyword evidence="7" id="KW-1185">Reference proteome</keyword>
<dbReference type="InterPro" id="IPR043596">
    <property type="entry name" value="CFAP53/TCHP"/>
</dbReference>
<dbReference type="Proteomes" id="UP000494165">
    <property type="component" value="Unassembled WGS sequence"/>
</dbReference>
<evidence type="ECO:0000313" key="6">
    <source>
        <dbReference type="EMBL" id="CAB3363148.1"/>
    </source>
</evidence>
<accession>A0A8S1BX15</accession>
<evidence type="ECO:0000256" key="2">
    <source>
        <dbReference type="ARBA" id="ARBA00022490"/>
    </source>
</evidence>
<comment type="subcellular location">
    <subcellularLocation>
        <location evidence="1">Cytoplasm</location>
        <location evidence="1">Cytoskeleton</location>
    </subcellularLocation>
</comment>
<proteinExistence type="predicted"/>
<comment type="caution">
    <text evidence="6">The sequence shown here is derived from an EMBL/GenBank/DDBJ whole genome shotgun (WGS) entry which is preliminary data.</text>
</comment>
<evidence type="ECO:0000256" key="5">
    <source>
        <dbReference type="SAM" id="MobiDB-lite"/>
    </source>
</evidence>
<protein>
    <submittedName>
        <fullName evidence="6">Uncharacterized protein</fullName>
    </submittedName>
</protein>